<dbReference type="AlphaFoldDB" id="A0A919Q481"/>
<dbReference type="InterPro" id="IPR025629">
    <property type="entry name" value="DUF4287"/>
</dbReference>
<feature type="domain" description="DUF5655" evidence="1">
    <location>
        <begin position="80"/>
        <end position="182"/>
    </location>
</feature>
<gene>
    <name evidence="2" type="ORF">Dac01nite_09400</name>
</gene>
<dbReference type="InterPro" id="IPR043714">
    <property type="entry name" value="DUF5655"/>
</dbReference>
<sequence length="185" mass="19379">MTDVQAQKASQLANIEEATGRSVADFATEVESAGLERHGQIVAHLKASHGLTHGNANALAHAVRERLAGGPPPADDLLGAQYAGAKKVLRPIHDAVVAQARALGDDVEVVVQKTGVSLRRAKQFALVQAPSVKRVRLSLNLDATPPGTRVVEAGGMCTHRADLTSIDDVDDEVAGWLAAAYERAG</sequence>
<protein>
    <recommendedName>
        <fullName evidence="1">DUF5655 domain-containing protein</fullName>
    </recommendedName>
</protein>
<proteinExistence type="predicted"/>
<dbReference type="Pfam" id="PF18899">
    <property type="entry name" value="DUF5655"/>
    <property type="match status" value="1"/>
</dbReference>
<evidence type="ECO:0000313" key="2">
    <source>
        <dbReference type="EMBL" id="GIG54188.1"/>
    </source>
</evidence>
<evidence type="ECO:0000259" key="1">
    <source>
        <dbReference type="Pfam" id="PF18899"/>
    </source>
</evidence>
<evidence type="ECO:0000313" key="3">
    <source>
        <dbReference type="Proteomes" id="UP000652354"/>
    </source>
</evidence>
<dbReference type="RefSeq" id="WP_203653701.1">
    <property type="nucleotide sequence ID" value="NZ_BONR01000001.1"/>
</dbReference>
<dbReference type="EMBL" id="BONR01000001">
    <property type="protein sequence ID" value="GIG54188.1"/>
    <property type="molecule type" value="Genomic_DNA"/>
</dbReference>
<organism evidence="2 3">
    <name type="scientific">Demequina activiva</name>
    <dbReference type="NCBI Taxonomy" id="1582364"/>
    <lineage>
        <taxon>Bacteria</taxon>
        <taxon>Bacillati</taxon>
        <taxon>Actinomycetota</taxon>
        <taxon>Actinomycetes</taxon>
        <taxon>Micrococcales</taxon>
        <taxon>Demequinaceae</taxon>
        <taxon>Demequina</taxon>
    </lineage>
</organism>
<name>A0A919Q481_9MICO</name>
<dbReference type="Proteomes" id="UP000652354">
    <property type="component" value="Unassembled WGS sequence"/>
</dbReference>
<comment type="caution">
    <text evidence="2">The sequence shown here is derived from an EMBL/GenBank/DDBJ whole genome shotgun (WGS) entry which is preliminary data.</text>
</comment>
<reference evidence="2" key="1">
    <citation type="submission" date="2021-01" db="EMBL/GenBank/DDBJ databases">
        <title>Whole genome shotgun sequence of Demequina activiva NBRC 110675.</title>
        <authorList>
            <person name="Komaki H."/>
            <person name="Tamura T."/>
        </authorList>
    </citation>
    <scope>NUCLEOTIDE SEQUENCE</scope>
    <source>
        <strain evidence="2">NBRC 110675</strain>
    </source>
</reference>
<dbReference type="Pfam" id="PF14117">
    <property type="entry name" value="DUF4287"/>
    <property type="match status" value="1"/>
</dbReference>
<keyword evidence="3" id="KW-1185">Reference proteome</keyword>
<accession>A0A919Q481</accession>